<evidence type="ECO:0000313" key="4">
    <source>
        <dbReference type="Proteomes" id="UP001444661"/>
    </source>
</evidence>
<name>A0ABR1TDA7_9PEZI</name>
<feature type="compositionally biased region" description="Acidic residues" evidence="1">
    <location>
        <begin position="291"/>
        <end position="300"/>
    </location>
</feature>
<dbReference type="InterPro" id="IPR018253">
    <property type="entry name" value="DnaJ_domain_CS"/>
</dbReference>
<feature type="domain" description="J" evidence="2">
    <location>
        <begin position="20"/>
        <end position="88"/>
    </location>
</feature>
<dbReference type="PANTHER" id="PTHR44144:SF1">
    <property type="entry name" value="DNAJ HOMOLOG SUBFAMILY C MEMBER 9"/>
    <property type="match status" value="1"/>
</dbReference>
<dbReference type="PANTHER" id="PTHR44144">
    <property type="entry name" value="DNAJ HOMOLOG SUBFAMILY C MEMBER 9"/>
    <property type="match status" value="1"/>
</dbReference>
<dbReference type="Pfam" id="PF23302">
    <property type="entry name" value="HTH_DNAJC9"/>
    <property type="match status" value="1"/>
</dbReference>
<dbReference type="InterPro" id="IPR001623">
    <property type="entry name" value="DnaJ_domain"/>
</dbReference>
<evidence type="ECO:0000259" key="2">
    <source>
        <dbReference type="PROSITE" id="PS50076"/>
    </source>
</evidence>
<dbReference type="Gene3D" id="1.10.287.110">
    <property type="entry name" value="DnaJ domain"/>
    <property type="match status" value="1"/>
</dbReference>
<evidence type="ECO:0000256" key="1">
    <source>
        <dbReference type="SAM" id="MobiDB-lite"/>
    </source>
</evidence>
<dbReference type="CDD" id="cd06257">
    <property type="entry name" value="DnaJ"/>
    <property type="match status" value="1"/>
</dbReference>
<reference evidence="3 4" key="1">
    <citation type="submission" date="2023-01" db="EMBL/GenBank/DDBJ databases">
        <title>Analysis of 21 Apiospora genomes using comparative genomics revels a genus with tremendous synthesis potential of carbohydrate active enzymes and secondary metabolites.</title>
        <authorList>
            <person name="Sorensen T."/>
        </authorList>
    </citation>
    <scope>NUCLEOTIDE SEQUENCE [LARGE SCALE GENOMIC DNA]</scope>
    <source>
        <strain evidence="3 4">CBS 33761</strain>
    </source>
</reference>
<gene>
    <name evidence="3" type="ORF">PG993_004628</name>
</gene>
<dbReference type="SMART" id="SM00271">
    <property type="entry name" value="DnaJ"/>
    <property type="match status" value="1"/>
</dbReference>
<dbReference type="SUPFAM" id="SSF46565">
    <property type="entry name" value="Chaperone J-domain"/>
    <property type="match status" value="1"/>
</dbReference>
<protein>
    <submittedName>
        <fullName evidence="3">Chaperone dnaJ 6</fullName>
    </submittedName>
</protein>
<keyword evidence="4" id="KW-1185">Reference proteome</keyword>
<dbReference type="InterPro" id="IPR036869">
    <property type="entry name" value="J_dom_sf"/>
</dbReference>
<sequence length="331" mass="36000">MSDSEDHAEDLAQDELPTVNPYEVLALERSATGDQIKSAYRKLALKHHPDKVTDSSQKQKATQKFQEIAFAYAVLSDPARRKRYDETGSTSEAIVDADGFSWSEFYSAQFRDAVSDDAIAKFAAVYKGSDEEKDDVLAAYEAGEGDMDVVYESVMLSNVLEDDARFRAIIDEAIESEDVPAFKAYTKETKKSKKARIDAAKGEANEAEEYAKELGIHDKLFGGGKDGGSGSGSSTAKKGKKGKKDASEDALAALIRGKQQSREQQQNDFFAGLEAKYGGGSKKGKKRTHDEEMDIDEPPEEAFAAVGARKKGKTGDVSSGGSTRRSGRTKK</sequence>
<dbReference type="Proteomes" id="UP001444661">
    <property type="component" value="Unassembled WGS sequence"/>
</dbReference>
<proteinExistence type="predicted"/>
<dbReference type="PROSITE" id="PS00636">
    <property type="entry name" value="DNAJ_1"/>
    <property type="match status" value="1"/>
</dbReference>
<dbReference type="PRINTS" id="PR00625">
    <property type="entry name" value="JDOMAIN"/>
</dbReference>
<feature type="compositionally biased region" description="Gly residues" evidence="1">
    <location>
        <begin position="221"/>
        <end position="231"/>
    </location>
</feature>
<dbReference type="InterPro" id="IPR052594">
    <property type="entry name" value="J_domain-containing_protein"/>
</dbReference>
<comment type="caution">
    <text evidence="3">The sequence shown here is derived from an EMBL/GenBank/DDBJ whole genome shotgun (WGS) entry which is preliminary data.</text>
</comment>
<evidence type="ECO:0000313" key="3">
    <source>
        <dbReference type="EMBL" id="KAK8044604.1"/>
    </source>
</evidence>
<dbReference type="PROSITE" id="PS50076">
    <property type="entry name" value="DNAJ_2"/>
    <property type="match status" value="1"/>
</dbReference>
<accession>A0ABR1TDA7</accession>
<organism evidence="3 4">
    <name type="scientific">Apiospora rasikravindrae</name>
    <dbReference type="NCBI Taxonomy" id="990691"/>
    <lineage>
        <taxon>Eukaryota</taxon>
        <taxon>Fungi</taxon>
        <taxon>Dikarya</taxon>
        <taxon>Ascomycota</taxon>
        <taxon>Pezizomycotina</taxon>
        <taxon>Sordariomycetes</taxon>
        <taxon>Xylariomycetidae</taxon>
        <taxon>Amphisphaeriales</taxon>
        <taxon>Apiosporaceae</taxon>
        <taxon>Apiospora</taxon>
    </lineage>
</organism>
<dbReference type="Pfam" id="PF00226">
    <property type="entry name" value="DnaJ"/>
    <property type="match status" value="1"/>
</dbReference>
<feature type="region of interest" description="Disordered" evidence="1">
    <location>
        <begin position="221"/>
        <end position="331"/>
    </location>
</feature>
<dbReference type="InterPro" id="IPR056453">
    <property type="entry name" value="HTH_DNAJC9"/>
</dbReference>
<dbReference type="EMBL" id="JAQQWK010000003">
    <property type="protein sequence ID" value="KAK8044604.1"/>
    <property type="molecule type" value="Genomic_DNA"/>
</dbReference>